<evidence type="ECO:0000313" key="1">
    <source>
        <dbReference type="EMBL" id="SFO21081.1"/>
    </source>
</evidence>
<dbReference type="EMBL" id="FOVP01000019">
    <property type="protein sequence ID" value="SFO21081.1"/>
    <property type="molecule type" value="Genomic_DNA"/>
</dbReference>
<evidence type="ECO:0000313" key="2">
    <source>
        <dbReference type="Proteomes" id="UP000198599"/>
    </source>
</evidence>
<accession>A0A1I5FCP3</accession>
<dbReference type="STRING" id="1005928.SAMN04487859_11937"/>
<name>A0A1I5FCP3_9RHOB</name>
<dbReference type="AlphaFoldDB" id="A0A1I5FCP3"/>
<reference evidence="2" key="1">
    <citation type="submission" date="2016-10" db="EMBL/GenBank/DDBJ databases">
        <authorList>
            <person name="Varghese N."/>
            <person name="Submissions S."/>
        </authorList>
    </citation>
    <scope>NUCLEOTIDE SEQUENCE [LARGE SCALE GENOMIC DNA]</scope>
    <source>
        <strain evidence="2">DSM 28463</strain>
    </source>
</reference>
<dbReference type="InterPro" id="IPR036291">
    <property type="entry name" value="NAD(P)-bd_dom_sf"/>
</dbReference>
<sequence length="208" mass="21536">MQGNASGKTVLIASAGCAAGLTLAGGFARAGAGVIAIDRDEERNIALARLNPGRIETLRLDVLRPRQCQELGDIWQDTPIDLLIHLQALRDPTRLGAAIASIPALTRALAQGLRCGKGKVLLVYDMPAGNAPAEHHAYRSALGDLAPLMQAEMGTGFAINALRLDKSDPKMAPTRRAPGALLLAALYLDRAGAGGACGSVLTVCAPGD</sequence>
<dbReference type="RefSeq" id="WP_092841077.1">
    <property type="nucleotide sequence ID" value="NZ_FOVP01000019.1"/>
</dbReference>
<dbReference type="OrthoDB" id="7746088at2"/>
<dbReference type="SUPFAM" id="SSF51735">
    <property type="entry name" value="NAD(P)-binding Rossmann-fold domains"/>
    <property type="match status" value="1"/>
</dbReference>
<dbReference type="Proteomes" id="UP000198599">
    <property type="component" value="Unassembled WGS sequence"/>
</dbReference>
<keyword evidence="2" id="KW-1185">Reference proteome</keyword>
<dbReference type="Gene3D" id="3.40.50.720">
    <property type="entry name" value="NAD(P)-binding Rossmann-like Domain"/>
    <property type="match status" value="1"/>
</dbReference>
<evidence type="ECO:0008006" key="3">
    <source>
        <dbReference type="Google" id="ProtNLM"/>
    </source>
</evidence>
<proteinExistence type="predicted"/>
<organism evidence="1 2">
    <name type="scientific">Roseovarius lutimaris</name>
    <dbReference type="NCBI Taxonomy" id="1005928"/>
    <lineage>
        <taxon>Bacteria</taxon>
        <taxon>Pseudomonadati</taxon>
        <taxon>Pseudomonadota</taxon>
        <taxon>Alphaproteobacteria</taxon>
        <taxon>Rhodobacterales</taxon>
        <taxon>Roseobacteraceae</taxon>
        <taxon>Roseovarius</taxon>
    </lineage>
</organism>
<protein>
    <recommendedName>
        <fullName evidence="3">Short chain dehydrogenase</fullName>
    </recommendedName>
</protein>
<gene>
    <name evidence="1" type="ORF">SAMN04487859_11937</name>
</gene>